<comment type="caution">
    <text evidence="1">The sequence shown here is derived from an EMBL/GenBank/DDBJ whole genome shotgun (WGS) entry which is preliminary data.</text>
</comment>
<name>F9CWG3_9ARCH</name>
<dbReference type="Gene3D" id="3.30.530.20">
    <property type="match status" value="1"/>
</dbReference>
<dbReference type="RefSeq" id="WP_007550411.1">
    <property type="nucleotide sequence ID" value="NZ_AFPU01000001.1"/>
</dbReference>
<dbReference type="AlphaFoldDB" id="F9CWG3"/>
<dbReference type="OrthoDB" id="10113at2157"/>
<dbReference type="STRING" id="1001994.MY1_0853"/>
<organism evidence="1 2">
    <name type="scientific">Nitrosarchaeum koreense MY1</name>
    <dbReference type="NCBI Taxonomy" id="1001994"/>
    <lineage>
        <taxon>Archaea</taxon>
        <taxon>Nitrososphaerota</taxon>
        <taxon>Nitrososphaeria</taxon>
        <taxon>Nitrosopumilales</taxon>
        <taxon>Nitrosopumilaceae</taxon>
        <taxon>Nitrosarchaeum</taxon>
    </lineage>
</organism>
<evidence type="ECO:0000313" key="1">
    <source>
        <dbReference type="EMBL" id="EGP93615.1"/>
    </source>
</evidence>
<dbReference type="PATRIC" id="fig|1001994.6.peg.840"/>
<dbReference type="InterPro" id="IPR023393">
    <property type="entry name" value="START-like_dom_sf"/>
</dbReference>
<protein>
    <submittedName>
        <fullName evidence="1">Polyketide cyc2 multi-domain protein</fullName>
    </submittedName>
</protein>
<gene>
    <name evidence="1" type="ORF">MY1_0853</name>
</gene>
<evidence type="ECO:0000313" key="2">
    <source>
        <dbReference type="Proteomes" id="UP000004440"/>
    </source>
</evidence>
<reference evidence="1 2" key="1">
    <citation type="journal article" date="2011" name="J. Bacteriol.">
        <title>Genome Sequence of an Ammonia-Oxidizing Soil Archaeon, "Candidatus Nitrosoarchaeum koreensis" MY1.</title>
        <authorList>
            <person name="Kim B.K."/>
            <person name="Jung M.Y."/>
            <person name="Yu D.S."/>
            <person name="Park S.J."/>
            <person name="Oh T.K."/>
            <person name="Rhee S.K."/>
            <person name="Kim J.F."/>
        </authorList>
    </citation>
    <scope>NUCLEOTIDE SEQUENCE [LARGE SCALE GENOMIC DNA]</scope>
    <source>
        <strain evidence="1 2">MY1</strain>
    </source>
</reference>
<dbReference type="EMBL" id="AFPU01000001">
    <property type="protein sequence ID" value="EGP93615.1"/>
    <property type="molecule type" value="Genomic_DNA"/>
</dbReference>
<sequence length="140" mass="16217">MARVVFEKIIKADRKKVFEITTNYENFQKILPQYYPSTRTISVRGNNSLVEEHLMLGGQEFVIMAKHVTDEPILHELFIVGGDAKGTHITTRYEQLPNETKLILEIDWKFKGLKKLGFGKDKIPKEYSKMIDEFAIIAEN</sequence>
<proteinExistence type="predicted"/>
<dbReference type="SUPFAM" id="SSF55961">
    <property type="entry name" value="Bet v1-like"/>
    <property type="match status" value="1"/>
</dbReference>
<accession>F9CWG3</accession>
<dbReference type="Proteomes" id="UP000004440">
    <property type="component" value="Unassembled WGS sequence"/>
</dbReference>
<keyword evidence="2" id="KW-1185">Reference proteome</keyword>